<dbReference type="PATRIC" id="fig|1094466.5.peg.2256"/>
<evidence type="ECO:0008006" key="4">
    <source>
        <dbReference type="Google" id="ProtNLM"/>
    </source>
</evidence>
<dbReference type="PANTHER" id="PTHR30164">
    <property type="entry name" value="MTFA PEPTIDASE"/>
    <property type="match status" value="1"/>
</dbReference>
<dbReference type="InterPro" id="IPR042252">
    <property type="entry name" value="MtfA_N"/>
</dbReference>
<reference evidence="3" key="2">
    <citation type="submission" date="2012-03" db="EMBL/GenBank/DDBJ databases">
        <title>Complete genome sequence of Flavobacterium indicum GPTSA100-9T, isolated from warm spring water.</title>
        <authorList>
            <person name="Barbier P."/>
            <person name="Houel A."/>
            <person name="Loux V."/>
            <person name="Poulain J."/>
            <person name="Bernardet J.-F."/>
            <person name="Touchon M."/>
            <person name="Duchaud E."/>
        </authorList>
    </citation>
    <scope>NUCLEOTIDE SEQUENCE [LARGE SCALE GENOMIC DNA]</scope>
    <source>
        <strain evidence="3">DSM 17447 / CIP 109464 / GPTSA100-9</strain>
    </source>
</reference>
<dbReference type="CDD" id="cd20170">
    <property type="entry name" value="Peptidase_M90-like"/>
    <property type="match status" value="1"/>
</dbReference>
<dbReference type="AlphaFoldDB" id="H8XQ03"/>
<dbReference type="HOGENOM" id="CLU_063037_1_0_10"/>
<keyword evidence="1" id="KW-0812">Transmembrane</keyword>
<keyword evidence="1" id="KW-1133">Transmembrane helix</keyword>
<gene>
    <name evidence="2" type="ordered locus">KQS_11520</name>
</gene>
<dbReference type="Gene3D" id="1.10.472.150">
    <property type="entry name" value="Glucose-regulated metallo-peptidase M90, N-terminal domain"/>
    <property type="match status" value="1"/>
</dbReference>
<dbReference type="KEGG" id="fin:KQS_11520"/>
<feature type="transmembrane region" description="Helical" evidence="1">
    <location>
        <begin position="17"/>
        <end position="39"/>
    </location>
</feature>
<evidence type="ECO:0000256" key="1">
    <source>
        <dbReference type="SAM" id="Phobius"/>
    </source>
</evidence>
<proteinExistence type="predicted"/>
<dbReference type="InterPro" id="IPR010384">
    <property type="entry name" value="MtfA_fam"/>
</dbReference>
<dbReference type="GO" id="GO:0008237">
    <property type="term" value="F:metallopeptidase activity"/>
    <property type="evidence" value="ECO:0007669"/>
    <property type="project" value="InterPro"/>
</dbReference>
<dbReference type="STRING" id="1094466.KQS_11520"/>
<reference evidence="2 3" key="1">
    <citation type="journal article" date="2012" name="J. Bacteriol.">
        <title>Complete Genome Sequence of Flavobacterium indicum GPSTA100-9T, Isolated from Warm Spring Water.</title>
        <authorList>
            <person name="Barbier P."/>
            <person name="Houel A."/>
            <person name="Loux V."/>
            <person name="Poulain J."/>
            <person name="Bernardet J.F."/>
            <person name="Touchon M."/>
            <person name="Duchaud E."/>
        </authorList>
    </citation>
    <scope>NUCLEOTIDE SEQUENCE [LARGE SCALE GENOMIC DNA]</scope>
    <source>
        <strain evidence="3">DSM 17447 / CIP 109464 / GPTSA100-9</strain>
    </source>
</reference>
<evidence type="ECO:0000313" key="3">
    <source>
        <dbReference type="Proteomes" id="UP000007599"/>
    </source>
</evidence>
<dbReference type="eggNOG" id="COG3228">
    <property type="taxonomic scope" value="Bacteria"/>
</dbReference>
<dbReference type="SUPFAM" id="SSF55486">
    <property type="entry name" value="Metalloproteases ('zincins'), catalytic domain"/>
    <property type="match status" value="1"/>
</dbReference>
<protein>
    <recommendedName>
        <fullName evidence="4">Zinc-dependent peptidase</fullName>
    </recommendedName>
</protein>
<dbReference type="OrthoDB" id="9786424at2"/>
<dbReference type="GO" id="GO:0005829">
    <property type="term" value="C:cytosol"/>
    <property type="evidence" value="ECO:0007669"/>
    <property type="project" value="TreeGrafter"/>
</dbReference>
<dbReference type="GO" id="GO:0004177">
    <property type="term" value="F:aminopeptidase activity"/>
    <property type="evidence" value="ECO:0007669"/>
    <property type="project" value="TreeGrafter"/>
</dbReference>
<organism evidence="2 3">
    <name type="scientific">Flavobacterium indicum (strain DSM 17447 / CIP 109464 / GPTSA100-9)</name>
    <dbReference type="NCBI Taxonomy" id="1094466"/>
    <lineage>
        <taxon>Bacteria</taxon>
        <taxon>Pseudomonadati</taxon>
        <taxon>Bacteroidota</taxon>
        <taxon>Flavobacteriia</taxon>
        <taxon>Flavobacteriales</taxon>
        <taxon>Flavobacteriaceae</taxon>
        <taxon>Flavobacterium</taxon>
    </lineage>
</organism>
<sequence>MKEQTIAEKYELVFADYIGMVLCSLPLFLMVGYFGFYVFEIIYLRKYKKPLFVFAHTSTRKMSPIHQKILYDHFSYYRKLKPKYKSYFNHRVYTFIDKIKFESLSLVITDEMKLLIAGTHVMLTFGLRDYLNPLFKTIYIHPDIYFSEDTQEYHKGEFNPKLNAIIFSWKHFYEGIHIKNDNLNLGLHEFTHALHIKALKSDKTNNVLFRESLENIFRALANTKLKDKLIDSGIIRDYAFENQFEFVAVLLEHFFESPEDLKTNFPYIYTKISHMINYNEKYFA</sequence>
<dbReference type="EMBL" id="HE774682">
    <property type="protein sequence ID" value="CCG54219.1"/>
    <property type="molecule type" value="Genomic_DNA"/>
</dbReference>
<keyword evidence="3" id="KW-1185">Reference proteome</keyword>
<dbReference type="InterPro" id="IPR024079">
    <property type="entry name" value="MetalloPept_cat_dom_sf"/>
</dbReference>
<evidence type="ECO:0000313" key="2">
    <source>
        <dbReference type="EMBL" id="CCG54219.1"/>
    </source>
</evidence>
<dbReference type="Gene3D" id="3.40.390.10">
    <property type="entry name" value="Collagenase (Catalytic Domain)"/>
    <property type="match status" value="1"/>
</dbReference>
<dbReference type="RefSeq" id="WP_014389337.1">
    <property type="nucleotide sequence ID" value="NC_017025.1"/>
</dbReference>
<name>H8XQ03_FLAIG</name>
<accession>H8XQ03</accession>
<keyword evidence="1" id="KW-0472">Membrane</keyword>
<dbReference type="PANTHER" id="PTHR30164:SF2">
    <property type="entry name" value="PROTEIN MTFA"/>
    <property type="match status" value="1"/>
</dbReference>
<dbReference type="Pfam" id="PF06167">
    <property type="entry name" value="Peptidase_M90"/>
    <property type="match status" value="1"/>
</dbReference>
<dbReference type="Proteomes" id="UP000007599">
    <property type="component" value="Chromosome I"/>
</dbReference>